<evidence type="ECO:0000256" key="3">
    <source>
        <dbReference type="ARBA" id="ARBA00022729"/>
    </source>
</evidence>
<dbReference type="AlphaFoldDB" id="A0AA89C8B2"/>
<dbReference type="Gene3D" id="3.80.10.10">
    <property type="entry name" value="Ribonuclease Inhibitor"/>
    <property type="match status" value="2"/>
</dbReference>
<keyword evidence="5 6" id="KW-0472">Membrane</keyword>
<keyword evidence="4 6" id="KW-1133">Transmembrane helix</keyword>
<evidence type="ECO:0000256" key="5">
    <source>
        <dbReference type="ARBA" id="ARBA00023136"/>
    </source>
</evidence>
<evidence type="ECO:0000256" key="2">
    <source>
        <dbReference type="ARBA" id="ARBA00022692"/>
    </source>
</evidence>
<keyword evidence="9" id="KW-1185">Reference proteome</keyword>
<organism evidence="8 9">
    <name type="scientific">Pinctada imbricata</name>
    <name type="common">Atlantic pearl-oyster</name>
    <name type="synonym">Pinctada martensii</name>
    <dbReference type="NCBI Taxonomy" id="66713"/>
    <lineage>
        <taxon>Eukaryota</taxon>
        <taxon>Metazoa</taxon>
        <taxon>Spiralia</taxon>
        <taxon>Lophotrochozoa</taxon>
        <taxon>Mollusca</taxon>
        <taxon>Bivalvia</taxon>
        <taxon>Autobranchia</taxon>
        <taxon>Pteriomorphia</taxon>
        <taxon>Pterioida</taxon>
        <taxon>Pterioidea</taxon>
        <taxon>Pteriidae</taxon>
        <taxon>Pinctada</taxon>
    </lineage>
</organism>
<dbReference type="InterPro" id="IPR032675">
    <property type="entry name" value="LRR_dom_sf"/>
</dbReference>
<feature type="signal peptide" evidence="7">
    <location>
        <begin position="1"/>
        <end position="23"/>
    </location>
</feature>
<name>A0AA89C8B2_PINIB</name>
<sequence>MALCRFKEVFTLACISLLHVINAANFPSGCAYEDYSEAIGLYTCSFTNATFPLTYADFSSPIPQRLKVYDVNGTFTSPFSGFGAISISNTAYRAYLEISCATSGIIDLDSTSFSGMTHIQELRINNCIISDLPAGVFANLNLDFLEIEGGSITTTQSNSLQSLTISKLSNVPNPVGGISFKNVEFTGGNITAGFFDPLTSVLSITLDNCGIENLETSVFAQNTAVQSINLSRNRFTTLQHIFGGLTSLTFVNISFISWDCTCTNLWFTQWLASNYITLVGSYLCNTPTGYQNSKWSQYYYTECEIYDICKGIPGVRSGLVCYTWHQLIAYFALLIALTLTIIALIIFFNVRAKMVQTQRQIESKRKRVHTKIKEALIRGKDGQKAPASTSAPSYIKMPPRGWIDPPGGVM</sequence>
<evidence type="ECO:0000256" key="7">
    <source>
        <dbReference type="SAM" id="SignalP"/>
    </source>
</evidence>
<proteinExistence type="predicted"/>
<dbReference type="PANTHER" id="PTHR24365">
    <property type="entry name" value="TOLL-LIKE RECEPTOR"/>
    <property type="match status" value="1"/>
</dbReference>
<evidence type="ECO:0000313" key="8">
    <source>
        <dbReference type="EMBL" id="KAK3105186.1"/>
    </source>
</evidence>
<dbReference type="GO" id="GO:0005886">
    <property type="term" value="C:plasma membrane"/>
    <property type="evidence" value="ECO:0007669"/>
    <property type="project" value="TreeGrafter"/>
</dbReference>
<dbReference type="EMBL" id="VSWD01000004">
    <property type="protein sequence ID" value="KAK3105186.1"/>
    <property type="molecule type" value="Genomic_DNA"/>
</dbReference>
<protein>
    <submittedName>
        <fullName evidence="8">Uncharacterized protein</fullName>
    </submittedName>
</protein>
<dbReference type="Pfam" id="PF13855">
    <property type="entry name" value="LRR_8"/>
    <property type="match status" value="1"/>
</dbReference>
<feature type="transmembrane region" description="Helical" evidence="6">
    <location>
        <begin position="327"/>
        <end position="350"/>
    </location>
</feature>
<dbReference type="SUPFAM" id="SSF52058">
    <property type="entry name" value="L domain-like"/>
    <property type="match status" value="1"/>
</dbReference>
<evidence type="ECO:0000313" key="9">
    <source>
        <dbReference type="Proteomes" id="UP001186944"/>
    </source>
</evidence>
<comment type="subcellular location">
    <subcellularLocation>
        <location evidence="1">Membrane</location>
        <topology evidence="1">Single-pass membrane protein</topology>
    </subcellularLocation>
</comment>
<dbReference type="GO" id="GO:0002224">
    <property type="term" value="P:toll-like receptor signaling pathway"/>
    <property type="evidence" value="ECO:0007669"/>
    <property type="project" value="TreeGrafter"/>
</dbReference>
<accession>A0AA89C8B2</accession>
<keyword evidence="3 7" id="KW-0732">Signal</keyword>
<dbReference type="InterPro" id="IPR001611">
    <property type="entry name" value="Leu-rich_rpt"/>
</dbReference>
<gene>
    <name evidence="8" type="ORF">FSP39_019221</name>
</gene>
<evidence type="ECO:0000256" key="1">
    <source>
        <dbReference type="ARBA" id="ARBA00004167"/>
    </source>
</evidence>
<keyword evidence="2 6" id="KW-0812">Transmembrane</keyword>
<dbReference type="GO" id="GO:0038023">
    <property type="term" value="F:signaling receptor activity"/>
    <property type="evidence" value="ECO:0007669"/>
    <property type="project" value="TreeGrafter"/>
</dbReference>
<evidence type="ECO:0000256" key="4">
    <source>
        <dbReference type="ARBA" id="ARBA00022989"/>
    </source>
</evidence>
<feature type="chain" id="PRO_5041648691" evidence="7">
    <location>
        <begin position="24"/>
        <end position="410"/>
    </location>
</feature>
<comment type="caution">
    <text evidence="8">The sequence shown here is derived from an EMBL/GenBank/DDBJ whole genome shotgun (WGS) entry which is preliminary data.</text>
</comment>
<evidence type="ECO:0000256" key="6">
    <source>
        <dbReference type="SAM" id="Phobius"/>
    </source>
</evidence>
<reference evidence="8" key="1">
    <citation type="submission" date="2019-08" db="EMBL/GenBank/DDBJ databases">
        <title>The improved chromosome-level genome for the pearl oyster Pinctada fucata martensii using PacBio sequencing and Hi-C.</title>
        <authorList>
            <person name="Zheng Z."/>
        </authorList>
    </citation>
    <scope>NUCLEOTIDE SEQUENCE</scope>
    <source>
        <strain evidence="8">ZZ-2019</strain>
        <tissue evidence="8">Adductor muscle</tissue>
    </source>
</reference>
<dbReference type="Proteomes" id="UP001186944">
    <property type="component" value="Unassembled WGS sequence"/>
</dbReference>
<dbReference type="PANTHER" id="PTHR24365:SF524">
    <property type="entry name" value="TOLL-LIKE RECEPTOR 3"/>
    <property type="match status" value="1"/>
</dbReference>